<evidence type="ECO:0000313" key="5">
    <source>
        <dbReference type="Proteomes" id="UP000011715"/>
    </source>
</evidence>
<reference evidence="4" key="5">
    <citation type="submission" date="2015-06" db="UniProtKB">
        <authorList>
            <consortium name="EnsemblFungi"/>
        </authorList>
    </citation>
    <scope>IDENTIFICATION</scope>
    <source>
        <strain evidence="4">ATCC 64411</strain>
    </source>
</reference>
<keyword evidence="5" id="KW-1185">Reference proteome</keyword>
<dbReference type="VEuPathDB" id="FungiDB:MAPG_07551"/>
<evidence type="ECO:0000313" key="3">
    <source>
        <dbReference type="EMBL" id="KLU88566.1"/>
    </source>
</evidence>
<reference evidence="5" key="2">
    <citation type="submission" date="2010-05" db="EMBL/GenBank/DDBJ databases">
        <title>The genome sequence of Magnaporthe poae strain ATCC 64411.</title>
        <authorList>
            <person name="Ma L.-J."/>
            <person name="Dead R."/>
            <person name="Young S."/>
            <person name="Zeng Q."/>
            <person name="Koehrsen M."/>
            <person name="Alvarado L."/>
            <person name="Berlin A."/>
            <person name="Chapman S.B."/>
            <person name="Chen Z."/>
            <person name="Freedman E."/>
            <person name="Gellesch M."/>
            <person name="Goldberg J."/>
            <person name="Griggs A."/>
            <person name="Gujja S."/>
            <person name="Heilman E.R."/>
            <person name="Heiman D."/>
            <person name="Hepburn T."/>
            <person name="Howarth C."/>
            <person name="Jen D."/>
            <person name="Larson L."/>
            <person name="Mehta T."/>
            <person name="Neiman D."/>
            <person name="Pearson M."/>
            <person name="Roberts A."/>
            <person name="Saif S."/>
            <person name="Shea T."/>
            <person name="Shenoy N."/>
            <person name="Sisk P."/>
            <person name="Stolte C."/>
            <person name="Sykes S."/>
            <person name="Walk T."/>
            <person name="White J."/>
            <person name="Yandava C."/>
            <person name="Haas B."/>
            <person name="Nusbaum C."/>
            <person name="Birren B."/>
        </authorList>
    </citation>
    <scope>NUCLEOTIDE SEQUENCE [LARGE SCALE GENOMIC DNA]</scope>
    <source>
        <strain evidence="5">ATCC 64411 / 73-15</strain>
    </source>
</reference>
<dbReference type="Proteomes" id="UP000011715">
    <property type="component" value="Unassembled WGS sequence"/>
</dbReference>
<feature type="transmembrane region" description="Helical" evidence="2">
    <location>
        <begin position="27"/>
        <end position="45"/>
    </location>
</feature>
<sequence>MYRFFGLRALFTATSVANTTPPPRSATTFAGTFFFFFFVNIILSLDRSSYLAKCATMTDTDKTAAEKPTGWSRKTFWLLIILANDAAWTGGSTRLALSPLSAYPLDAFFVRRPAARRPLLATANFSRVDGTVTLGRPLFRRPVTGTATVMSSQQTNLSTRKGAESDGWSNPNGRPTHPKCRWGPRRLLDSRIQQRKTKQGREGNKRCFPPRSLWIDRHPRQNSLSLLVNRLFLFFISIIVIIATPRFPNLALPTQPALPTLPSVSLSGRWCHRTNEP</sequence>
<feature type="compositionally biased region" description="Polar residues" evidence="1">
    <location>
        <begin position="149"/>
        <end position="159"/>
    </location>
</feature>
<keyword evidence="2" id="KW-0472">Membrane</keyword>
<dbReference type="EMBL" id="GL876971">
    <property type="protein sequence ID" value="KLU88566.1"/>
    <property type="molecule type" value="Genomic_DNA"/>
</dbReference>
<accession>A0A0C4E4Z4</accession>
<organism evidence="4 5">
    <name type="scientific">Magnaporthiopsis poae (strain ATCC 64411 / 73-15)</name>
    <name type="common">Kentucky bluegrass fungus</name>
    <name type="synonym">Magnaporthe poae</name>
    <dbReference type="NCBI Taxonomy" id="644358"/>
    <lineage>
        <taxon>Eukaryota</taxon>
        <taxon>Fungi</taxon>
        <taxon>Dikarya</taxon>
        <taxon>Ascomycota</taxon>
        <taxon>Pezizomycotina</taxon>
        <taxon>Sordariomycetes</taxon>
        <taxon>Sordariomycetidae</taxon>
        <taxon>Magnaporthales</taxon>
        <taxon>Magnaporthaceae</taxon>
        <taxon>Magnaporthiopsis</taxon>
    </lineage>
</organism>
<name>A0A0C4E4Z4_MAGP6</name>
<dbReference type="AlphaFoldDB" id="A0A0C4E4Z4"/>
<dbReference type="EnsemblFungi" id="MAPG_07551T0">
    <property type="protein sequence ID" value="MAPG_07551T0"/>
    <property type="gene ID" value="MAPG_07551"/>
</dbReference>
<dbReference type="EMBL" id="ADBL01001832">
    <property type="status" value="NOT_ANNOTATED_CDS"/>
    <property type="molecule type" value="Genomic_DNA"/>
</dbReference>
<evidence type="ECO:0000256" key="2">
    <source>
        <dbReference type="SAM" id="Phobius"/>
    </source>
</evidence>
<proteinExistence type="predicted"/>
<evidence type="ECO:0000256" key="1">
    <source>
        <dbReference type="SAM" id="MobiDB-lite"/>
    </source>
</evidence>
<evidence type="ECO:0000313" key="4">
    <source>
        <dbReference type="EnsemblFungi" id="MAPG_07551T0"/>
    </source>
</evidence>
<gene>
    <name evidence="3" type="ORF">MAPG_07551</name>
</gene>
<feature type="transmembrane region" description="Helical" evidence="2">
    <location>
        <begin position="227"/>
        <end position="247"/>
    </location>
</feature>
<reference evidence="3" key="3">
    <citation type="submission" date="2011-03" db="EMBL/GenBank/DDBJ databases">
        <title>Annotation of Magnaporthe poae ATCC 64411.</title>
        <authorList>
            <person name="Ma L.-J."/>
            <person name="Dead R."/>
            <person name="Young S.K."/>
            <person name="Zeng Q."/>
            <person name="Gargeya S."/>
            <person name="Fitzgerald M."/>
            <person name="Haas B."/>
            <person name="Abouelleil A."/>
            <person name="Alvarado L."/>
            <person name="Arachchi H.M."/>
            <person name="Berlin A."/>
            <person name="Brown A."/>
            <person name="Chapman S.B."/>
            <person name="Chen Z."/>
            <person name="Dunbar C."/>
            <person name="Freedman E."/>
            <person name="Gearin G."/>
            <person name="Gellesch M."/>
            <person name="Goldberg J."/>
            <person name="Griggs A."/>
            <person name="Gujja S."/>
            <person name="Heiman D."/>
            <person name="Howarth C."/>
            <person name="Larson L."/>
            <person name="Lui A."/>
            <person name="MacDonald P.J.P."/>
            <person name="Mehta T."/>
            <person name="Montmayeur A."/>
            <person name="Murphy C."/>
            <person name="Neiman D."/>
            <person name="Pearson M."/>
            <person name="Priest M."/>
            <person name="Roberts A."/>
            <person name="Saif S."/>
            <person name="Shea T."/>
            <person name="Shenoy N."/>
            <person name="Sisk P."/>
            <person name="Stolte C."/>
            <person name="Sykes S."/>
            <person name="Yandava C."/>
            <person name="Wortman J."/>
            <person name="Nusbaum C."/>
            <person name="Birren B."/>
        </authorList>
    </citation>
    <scope>NUCLEOTIDE SEQUENCE</scope>
    <source>
        <strain evidence="3">ATCC 64411</strain>
    </source>
</reference>
<reference evidence="3" key="1">
    <citation type="submission" date="2010-05" db="EMBL/GenBank/DDBJ databases">
        <title>The Genome Sequence of Magnaporthe poae strain ATCC 64411.</title>
        <authorList>
            <consortium name="The Broad Institute Genome Sequencing Platform"/>
            <consortium name="Broad Institute Genome Sequencing Center for Infectious Disease"/>
            <person name="Ma L.-J."/>
            <person name="Dead R."/>
            <person name="Young S."/>
            <person name="Zeng Q."/>
            <person name="Koehrsen M."/>
            <person name="Alvarado L."/>
            <person name="Berlin A."/>
            <person name="Chapman S.B."/>
            <person name="Chen Z."/>
            <person name="Freedman E."/>
            <person name="Gellesch M."/>
            <person name="Goldberg J."/>
            <person name="Griggs A."/>
            <person name="Gujja S."/>
            <person name="Heilman E.R."/>
            <person name="Heiman D."/>
            <person name="Hepburn T."/>
            <person name="Howarth C."/>
            <person name="Jen D."/>
            <person name="Larson L."/>
            <person name="Mehta T."/>
            <person name="Neiman D."/>
            <person name="Pearson M."/>
            <person name="Roberts A."/>
            <person name="Saif S."/>
            <person name="Shea T."/>
            <person name="Shenoy N."/>
            <person name="Sisk P."/>
            <person name="Stolte C."/>
            <person name="Sykes S."/>
            <person name="Walk T."/>
            <person name="White J."/>
            <person name="Yandava C."/>
            <person name="Haas B."/>
            <person name="Nusbaum C."/>
            <person name="Birren B."/>
        </authorList>
    </citation>
    <scope>NUCLEOTIDE SEQUENCE</scope>
    <source>
        <strain evidence="3">ATCC 64411</strain>
    </source>
</reference>
<protein>
    <submittedName>
        <fullName evidence="3 4">Uncharacterized protein</fullName>
    </submittedName>
</protein>
<feature type="region of interest" description="Disordered" evidence="1">
    <location>
        <begin position="149"/>
        <end position="211"/>
    </location>
</feature>
<reference evidence="4" key="4">
    <citation type="journal article" date="2015" name="G3 (Bethesda)">
        <title>Genome sequences of three phytopathogenic species of the Magnaporthaceae family of fungi.</title>
        <authorList>
            <person name="Okagaki L.H."/>
            <person name="Nunes C.C."/>
            <person name="Sailsbery J."/>
            <person name="Clay B."/>
            <person name="Brown D."/>
            <person name="John T."/>
            <person name="Oh Y."/>
            <person name="Young N."/>
            <person name="Fitzgerald M."/>
            <person name="Haas B.J."/>
            <person name="Zeng Q."/>
            <person name="Young S."/>
            <person name="Adiconis X."/>
            <person name="Fan L."/>
            <person name="Levin J.Z."/>
            <person name="Mitchell T.K."/>
            <person name="Okubara P.A."/>
            <person name="Farman M.L."/>
            <person name="Kohn L.M."/>
            <person name="Birren B."/>
            <person name="Ma L.-J."/>
            <person name="Dean R.A."/>
        </authorList>
    </citation>
    <scope>NUCLEOTIDE SEQUENCE</scope>
    <source>
        <strain evidence="4">ATCC 64411 / 73-15</strain>
    </source>
</reference>
<keyword evidence="2" id="KW-1133">Transmembrane helix</keyword>
<keyword evidence="2" id="KW-0812">Transmembrane</keyword>